<keyword evidence="2" id="KW-1185">Reference proteome</keyword>
<evidence type="ECO:0000313" key="1">
    <source>
        <dbReference type="EMBL" id="GAA4759994.1"/>
    </source>
</evidence>
<dbReference type="InterPro" id="IPR021522">
    <property type="entry name" value="MctB"/>
</dbReference>
<protein>
    <recommendedName>
        <fullName evidence="3">Copper transporter</fullName>
    </recommendedName>
</protein>
<reference evidence="2" key="1">
    <citation type="journal article" date="2019" name="Int. J. Syst. Evol. Microbiol.">
        <title>The Global Catalogue of Microorganisms (GCM) 10K type strain sequencing project: providing services to taxonomists for standard genome sequencing and annotation.</title>
        <authorList>
            <consortium name="The Broad Institute Genomics Platform"/>
            <consortium name="The Broad Institute Genome Sequencing Center for Infectious Disease"/>
            <person name="Wu L."/>
            <person name="Ma J."/>
        </authorList>
    </citation>
    <scope>NUCLEOTIDE SEQUENCE [LARGE SCALE GENOMIC DNA]</scope>
    <source>
        <strain evidence="2">JCM 18532</strain>
    </source>
</reference>
<dbReference type="EMBL" id="BAABKN010000040">
    <property type="protein sequence ID" value="GAA4759994.1"/>
    <property type="molecule type" value="Genomic_DNA"/>
</dbReference>
<organism evidence="1 2">
    <name type="scientific">Nocardioides endophyticus</name>
    <dbReference type="NCBI Taxonomy" id="1353775"/>
    <lineage>
        <taxon>Bacteria</taxon>
        <taxon>Bacillati</taxon>
        <taxon>Actinomycetota</taxon>
        <taxon>Actinomycetes</taxon>
        <taxon>Propionibacteriales</taxon>
        <taxon>Nocardioidaceae</taxon>
        <taxon>Nocardioides</taxon>
    </lineage>
</organism>
<accession>A0ABP8ZLS7</accession>
<dbReference type="Proteomes" id="UP001499882">
    <property type="component" value="Unassembled WGS sequence"/>
</dbReference>
<gene>
    <name evidence="1" type="ORF">GCM10023350_52720</name>
</gene>
<comment type="caution">
    <text evidence="1">The sequence shown here is derived from an EMBL/GenBank/DDBJ whole genome shotgun (WGS) entry which is preliminary data.</text>
</comment>
<sequence length="284" mass="27739">MISYRHHIVSLVAVFLALAVGVVLGGGPLSDLGREDRAASAATAPAQQARRTADFGDQFAAASAGTLYAGRLADHRVAVIAMPGAEADTTAALTEQVSAAGGQVSGTYAARPALTDPAQKSLVDTLGSQLMTQVGDAVDSDASTYPRLGQLLALASTGDGADAQAVRDSLAGAELVDTSKDAKPAEVVLVVLGDHTDPAILSGLASGLAAKATGVVVAGDTAAGASGGDLVTLRANPAVEAAATVDGADTALGQVTVTLALIRSLTVPGGSFGASGSSGAVPLS</sequence>
<evidence type="ECO:0000313" key="2">
    <source>
        <dbReference type="Proteomes" id="UP001499882"/>
    </source>
</evidence>
<evidence type="ECO:0008006" key="3">
    <source>
        <dbReference type="Google" id="ProtNLM"/>
    </source>
</evidence>
<dbReference type="Pfam" id="PF11382">
    <property type="entry name" value="MctB"/>
    <property type="match status" value="1"/>
</dbReference>
<dbReference type="RefSeq" id="WP_345530135.1">
    <property type="nucleotide sequence ID" value="NZ_BAABKN010000040.1"/>
</dbReference>
<name>A0ABP8ZLS7_9ACTN</name>
<proteinExistence type="predicted"/>